<comment type="caution">
    <text evidence="15">The sequence shown here is derived from an EMBL/GenBank/DDBJ whole genome shotgun (WGS) entry which is preliminary data.</text>
</comment>
<evidence type="ECO:0000256" key="5">
    <source>
        <dbReference type="ARBA" id="ARBA00022475"/>
    </source>
</evidence>
<dbReference type="NCBIfam" id="NF003962">
    <property type="entry name" value="PRK05454.2-5"/>
    <property type="match status" value="1"/>
</dbReference>
<evidence type="ECO:0000256" key="6">
    <source>
        <dbReference type="ARBA" id="ARBA00022519"/>
    </source>
</evidence>
<keyword evidence="6" id="KW-0997">Cell inner membrane</keyword>
<proteinExistence type="inferred from homology"/>
<evidence type="ECO:0000256" key="13">
    <source>
        <dbReference type="SAM" id="Phobius"/>
    </source>
</evidence>
<comment type="pathway">
    <text evidence="2">Glycan metabolism; osmoregulated periplasmic glucan (OPG) biosynthesis.</text>
</comment>
<evidence type="ECO:0000259" key="14">
    <source>
        <dbReference type="Pfam" id="PF13632"/>
    </source>
</evidence>
<feature type="transmembrane region" description="Helical" evidence="13">
    <location>
        <begin position="333"/>
        <end position="356"/>
    </location>
</feature>
<accession>A3JYL2</accession>
<keyword evidence="7" id="KW-0328">Glycosyltransferase</keyword>
<dbReference type="EMBL" id="AAYA01000002">
    <property type="protein sequence ID" value="EBA09565.1"/>
    <property type="molecule type" value="Genomic_DNA"/>
</dbReference>
<reference evidence="15 16" key="1">
    <citation type="submission" date="2006-06" db="EMBL/GenBank/DDBJ databases">
        <authorList>
            <person name="Moran M.A."/>
            <person name="Ferriera S."/>
            <person name="Johnson J."/>
            <person name="Kravitz S."/>
            <person name="Beeson K."/>
            <person name="Sutton G."/>
            <person name="Rogers Y.-H."/>
            <person name="Friedman R."/>
            <person name="Frazier M."/>
            <person name="Venter J.C."/>
        </authorList>
    </citation>
    <scope>NUCLEOTIDE SEQUENCE [LARGE SCALE GENOMIC DNA]</scope>
    <source>
        <strain evidence="15 16">E-37</strain>
    </source>
</reference>
<keyword evidence="5" id="KW-1003">Cell membrane</keyword>
<dbReference type="InterPro" id="IPR001173">
    <property type="entry name" value="Glyco_trans_2-like"/>
</dbReference>
<name>A3JYL2_SAGS3</name>
<evidence type="ECO:0000256" key="9">
    <source>
        <dbReference type="ARBA" id="ARBA00022692"/>
    </source>
</evidence>
<evidence type="ECO:0000256" key="12">
    <source>
        <dbReference type="SAM" id="MobiDB-lite"/>
    </source>
</evidence>
<evidence type="ECO:0000256" key="3">
    <source>
        <dbReference type="ARBA" id="ARBA00009337"/>
    </source>
</evidence>
<evidence type="ECO:0000256" key="10">
    <source>
        <dbReference type="ARBA" id="ARBA00022989"/>
    </source>
</evidence>
<dbReference type="PANTHER" id="PTHR43867">
    <property type="entry name" value="CELLULOSE SYNTHASE CATALYTIC SUBUNIT A [UDP-FORMING]"/>
    <property type="match status" value="1"/>
</dbReference>
<dbReference type="eggNOG" id="COG2943">
    <property type="taxonomic scope" value="Bacteria"/>
</dbReference>
<feature type="transmembrane region" description="Helical" evidence="13">
    <location>
        <begin position="18"/>
        <end position="39"/>
    </location>
</feature>
<gene>
    <name evidence="15" type="ORF">SSE37_07153</name>
</gene>
<keyword evidence="9 13" id="KW-0812">Transmembrane</keyword>
<dbReference type="AlphaFoldDB" id="A3JYL2"/>
<keyword evidence="10 13" id="KW-1133">Transmembrane helix</keyword>
<feature type="compositionally biased region" description="Basic and acidic residues" evidence="12">
    <location>
        <begin position="541"/>
        <end position="553"/>
    </location>
</feature>
<keyword evidence="16" id="KW-1185">Reference proteome</keyword>
<dbReference type="Pfam" id="PF13632">
    <property type="entry name" value="Glyco_trans_2_3"/>
    <property type="match status" value="1"/>
</dbReference>
<organism evidence="15 16">
    <name type="scientific">Sagittula stellata (strain ATCC 700073 / DSM 11524 / E-37)</name>
    <dbReference type="NCBI Taxonomy" id="388399"/>
    <lineage>
        <taxon>Bacteria</taxon>
        <taxon>Pseudomonadati</taxon>
        <taxon>Pseudomonadota</taxon>
        <taxon>Alphaproteobacteria</taxon>
        <taxon>Rhodobacterales</taxon>
        <taxon>Roseobacteraceae</taxon>
        <taxon>Sagittula</taxon>
    </lineage>
</organism>
<evidence type="ECO:0000256" key="7">
    <source>
        <dbReference type="ARBA" id="ARBA00022676"/>
    </source>
</evidence>
<dbReference type="GO" id="GO:0005886">
    <property type="term" value="C:plasma membrane"/>
    <property type="evidence" value="ECO:0007669"/>
    <property type="project" value="UniProtKB-SubCell"/>
</dbReference>
<comment type="similarity">
    <text evidence="3">Belongs to the glycosyltransferase 2 family. OpgH subfamily.</text>
</comment>
<protein>
    <recommendedName>
        <fullName evidence="4">Glucans biosynthesis glucosyltransferase H</fullName>
    </recommendedName>
</protein>
<feature type="transmembrane region" description="Helical" evidence="13">
    <location>
        <begin position="376"/>
        <end position="397"/>
    </location>
</feature>
<dbReference type="NCBIfam" id="NF003959">
    <property type="entry name" value="PRK05454.2-2"/>
    <property type="match status" value="1"/>
</dbReference>
<sequence length="571" mass="61993">MADAAISDGFQTLDVARVALIFITTLWLAWGAVQALVGLPRLRRRIDIEALPKPTAPTVVLLPICNEDPDAAANRIRAMIRSCMFADVKVDFAILSDTRDPQAQLRERAAFADLLQPREDSLRVYYRLRENNHGRKAGNVEEFIRRFGGAYEFAVILDADSLMEGATIGHLMSRMMADPQLGLLQTLPKVIGASSLFGRAMQFAASFHAPVFARGLQRMQGGTGPFWGHNAIVRVRALAQCCGLPVLRGTPPFGGVILSHDYVEAALLARGGWRVELDSTIPGSYEEGPDNIMAFARRDRRWCQGNLQHMRLVGAPGLVGWSRFVFVQGIASYLVPLLWAAFLVTSVAATATAPAPDYFPEPHQLFPVFPDDRTRQIVALAIGIIGLLLLPKFGILLHAALDRRTKEFGGWLRSTGSVAAEVLLSSLLAPVMLMYQTRAVVQVLFGQDGGWPANQRGEGRLSLLDAWRASGWIALCGLGALLAAAYLAPALTVWLLPVTVPMIGAPVLLAATSHPVGRAVFHTPEETAPAPVIAAYRVLSERAQSDRSHETKADQSSAADPETPDVPVRAN</sequence>
<dbReference type="Proteomes" id="UP000005713">
    <property type="component" value="Unassembled WGS sequence"/>
</dbReference>
<dbReference type="InterPro" id="IPR050321">
    <property type="entry name" value="Glycosyltr_2/OpgH_subfam"/>
</dbReference>
<evidence type="ECO:0000256" key="8">
    <source>
        <dbReference type="ARBA" id="ARBA00022679"/>
    </source>
</evidence>
<feature type="transmembrane region" description="Helical" evidence="13">
    <location>
        <begin position="472"/>
        <end position="496"/>
    </location>
</feature>
<feature type="domain" description="Glycosyltransferase 2-like" evidence="14">
    <location>
        <begin position="155"/>
        <end position="346"/>
    </location>
</feature>
<keyword evidence="11 13" id="KW-0472">Membrane</keyword>
<dbReference type="Gene3D" id="3.90.550.10">
    <property type="entry name" value="Spore Coat Polysaccharide Biosynthesis Protein SpsA, Chain A"/>
    <property type="match status" value="1"/>
</dbReference>
<dbReference type="GO" id="GO:0016758">
    <property type="term" value="F:hexosyltransferase activity"/>
    <property type="evidence" value="ECO:0007669"/>
    <property type="project" value="TreeGrafter"/>
</dbReference>
<evidence type="ECO:0000256" key="4">
    <source>
        <dbReference type="ARBA" id="ARBA00020585"/>
    </source>
</evidence>
<dbReference type="NCBIfam" id="NF003958">
    <property type="entry name" value="PRK05454.2-1"/>
    <property type="match status" value="1"/>
</dbReference>
<evidence type="ECO:0000256" key="1">
    <source>
        <dbReference type="ARBA" id="ARBA00004429"/>
    </source>
</evidence>
<evidence type="ECO:0000256" key="11">
    <source>
        <dbReference type="ARBA" id="ARBA00023136"/>
    </source>
</evidence>
<keyword evidence="8 15" id="KW-0808">Transferase</keyword>
<dbReference type="InterPro" id="IPR029044">
    <property type="entry name" value="Nucleotide-diphossugar_trans"/>
</dbReference>
<dbReference type="SUPFAM" id="SSF53448">
    <property type="entry name" value="Nucleotide-diphospho-sugar transferases"/>
    <property type="match status" value="1"/>
</dbReference>
<evidence type="ECO:0000313" key="16">
    <source>
        <dbReference type="Proteomes" id="UP000005713"/>
    </source>
</evidence>
<evidence type="ECO:0000256" key="2">
    <source>
        <dbReference type="ARBA" id="ARBA00005001"/>
    </source>
</evidence>
<feature type="region of interest" description="Disordered" evidence="12">
    <location>
        <begin position="541"/>
        <end position="571"/>
    </location>
</feature>
<evidence type="ECO:0000313" key="15">
    <source>
        <dbReference type="EMBL" id="EBA09565.1"/>
    </source>
</evidence>
<comment type="subcellular location">
    <subcellularLocation>
        <location evidence="1">Cell inner membrane</location>
        <topology evidence="1">Multi-pass membrane protein</topology>
    </subcellularLocation>
</comment>
<dbReference type="PANTHER" id="PTHR43867:SF5">
    <property type="entry name" value="GLUCANS BIOSYNTHESIS GLUCOSYLTRANSFERASE H"/>
    <property type="match status" value="1"/>
</dbReference>